<reference evidence="3 4" key="1">
    <citation type="submission" date="2020-06" db="EMBL/GenBank/DDBJ databases">
        <title>Actinokineospora xiongansis sp. nov., isolated from soil of Baiyangdian.</title>
        <authorList>
            <person name="Zhang X."/>
        </authorList>
    </citation>
    <scope>NUCLEOTIDE SEQUENCE [LARGE SCALE GENOMIC DNA]</scope>
    <source>
        <strain evidence="3 4">HBU206404</strain>
    </source>
</reference>
<gene>
    <name evidence="3" type="ORF">GPZ80_11640</name>
</gene>
<dbReference type="Pfam" id="PF04149">
    <property type="entry name" value="DUF397"/>
    <property type="match status" value="2"/>
</dbReference>
<evidence type="ECO:0000313" key="3">
    <source>
        <dbReference type="EMBL" id="MBC6447823.1"/>
    </source>
</evidence>
<proteinExistence type="predicted"/>
<dbReference type="EMBL" id="JABVED010000005">
    <property type="protein sequence ID" value="MBC6447823.1"/>
    <property type="molecule type" value="Genomic_DNA"/>
</dbReference>
<sequence>MTADFSDVTWRKSTRSGQGGNDACVEIAWRKSSFSGGGGNDDCVEVAVQPELVGVRDSKNSEGPHLTFPTTAWSAFLPR</sequence>
<dbReference type="Proteomes" id="UP000734823">
    <property type="component" value="Unassembled WGS sequence"/>
</dbReference>
<feature type="domain" description="DUF397" evidence="2">
    <location>
        <begin position="9"/>
        <end position="27"/>
    </location>
</feature>
<feature type="domain" description="DUF397" evidence="2">
    <location>
        <begin position="28"/>
        <end position="77"/>
    </location>
</feature>
<name>A0ABR7L562_9PSEU</name>
<accession>A0ABR7L562</accession>
<evidence type="ECO:0000259" key="2">
    <source>
        <dbReference type="Pfam" id="PF04149"/>
    </source>
</evidence>
<evidence type="ECO:0000313" key="4">
    <source>
        <dbReference type="Proteomes" id="UP000734823"/>
    </source>
</evidence>
<comment type="caution">
    <text evidence="3">The sequence shown here is derived from an EMBL/GenBank/DDBJ whole genome shotgun (WGS) entry which is preliminary data.</text>
</comment>
<feature type="region of interest" description="Disordered" evidence="1">
    <location>
        <begin position="1"/>
        <end position="21"/>
    </location>
</feature>
<dbReference type="RefSeq" id="WP_187220315.1">
    <property type="nucleotide sequence ID" value="NZ_JABVED010000005.1"/>
</dbReference>
<evidence type="ECO:0000256" key="1">
    <source>
        <dbReference type="SAM" id="MobiDB-lite"/>
    </source>
</evidence>
<keyword evidence="4" id="KW-1185">Reference proteome</keyword>
<organism evidence="3 4">
    <name type="scientific">Actinokineospora xionganensis</name>
    <dbReference type="NCBI Taxonomy" id="2684470"/>
    <lineage>
        <taxon>Bacteria</taxon>
        <taxon>Bacillati</taxon>
        <taxon>Actinomycetota</taxon>
        <taxon>Actinomycetes</taxon>
        <taxon>Pseudonocardiales</taxon>
        <taxon>Pseudonocardiaceae</taxon>
        <taxon>Actinokineospora</taxon>
    </lineage>
</organism>
<dbReference type="InterPro" id="IPR007278">
    <property type="entry name" value="DUF397"/>
</dbReference>
<protein>
    <submittedName>
        <fullName evidence="3">DUF397 domain-containing protein</fullName>
    </submittedName>
</protein>